<sequence length="68" mass="7192">MGTAVDTLVIKLACASSLLASPALLSSEFTNLWLALKIVSREPGMRTVASSDACPQGYSHVTLSRNKI</sequence>
<evidence type="ECO:0000313" key="3">
    <source>
        <dbReference type="Proteomes" id="UP000054845"/>
    </source>
</evidence>
<name>A0A0P1BK42_9BASI</name>
<evidence type="ECO:0000313" key="2">
    <source>
        <dbReference type="EMBL" id="CEH16145.1"/>
    </source>
</evidence>
<protein>
    <recommendedName>
        <fullName evidence="4">Secreted protein</fullName>
    </recommendedName>
</protein>
<evidence type="ECO:0008006" key="4">
    <source>
        <dbReference type="Google" id="ProtNLM"/>
    </source>
</evidence>
<accession>A0A0P1BK42</accession>
<organism evidence="2 3">
    <name type="scientific">Ceraceosorus bombacis</name>
    <dbReference type="NCBI Taxonomy" id="401625"/>
    <lineage>
        <taxon>Eukaryota</taxon>
        <taxon>Fungi</taxon>
        <taxon>Dikarya</taxon>
        <taxon>Basidiomycota</taxon>
        <taxon>Ustilaginomycotina</taxon>
        <taxon>Exobasidiomycetes</taxon>
        <taxon>Ceraceosorales</taxon>
        <taxon>Ceraceosoraceae</taxon>
        <taxon>Ceraceosorus</taxon>
    </lineage>
</organism>
<evidence type="ECO:0000256" key="1">
    <source>
        <dbReference type="SAM" id="SignalP"/>
    </source>
</evidence>
<dbReference type="Proteomes" id="UP000054845">
    <property type="component" value="Unassembled WGS sequence"/>
</dbReference>
<proteinExistence type="predicted"/>
<dbReference type="AlphaFoldDB" id="A0A0P1BK42"/>
<keyword evidence="3" id="KW-1185">Reference proteome</keyword>
<reference evidence="2 3" key="1">
    <citation type="submission" date="2014-09" db="EMBL/GenBank/DDBJ databases">
        <authorList>
            <person name="Magalhaes I.L.F."/>
            <person name="Oliveira U."/>
            <person name="Santos F.R."/>
            <person name="Vidigal T.H.D.A."/>
            <person name="Brescovit A.D."/>
            <person name="Santos A.J."/>
        </authorList>
    </citation>
    <scope>NUCLEOTIDE SEQUENCE [LARGE SCALE GENOMIC DNA]</scope>
</reference>
<dbReference type="EMBL" id="CCYA01000278">
    <property type="protein sequence ID" value="CEH16145.1"/>
    <property type="molecule type" value="Genomic_DNA"/>
</dbReference>
<feature type="chain" id="PRO_5006059577" description="Secreted protein" evidence="1">
    <location>
        <begin position="21"/>
        <end position="68"/>
    </location>
</feature>
<feature type="signal peptide" evidence="1">
    <location>
        <begin position="1"/>
        <end position="20"/>
    </location>
</feature>
<keyword evidence="1" id="KW-0732">Signal</keyword>